<dbReference type="GO" id="GO:0004842">
    <property type="term" value="F:ubiquitin-protein transferase activity"/>
    <property type="evidence" value="ECO:0007669"/>
    <property type="project" value="TreeGrafter"/>
</dbReference>
<evidence type="ECO:0000259" key="4">
    <source>
        <dbReference type="Pfam" id="PF06283"/>
    </source>
</evidence>
<sequence>MLFRPIVSLVLSIVFVSGLLANANKVLFIAGEPSHGWNKHEFPAGCEVLAGSLNESGLGVEASVSLGWPEEEGAFEGVGTVVVYCDGAELHVANEKVDQLDALYSAGVNFVFLHFAVEPGTEELAAFMTKSIGGYFDLDWSVNPVWTLKNATLSDSTISNGVSSFELEDEWYYHMRFRDDGGYTPVLSAVPPADTIGEDGPRSGNPVLREELAAGKEQHLAWSRVGEKGQRGFGFTGGHFHSNWNDDDFRRLVLNGIAWTAGMEIPDHGVVSDFPSIVKYKTVEESIARGDVADMASHLEIDPSLLNKPGRGNMTLLQQAIMRKKSEAAAFLLGRGADPNALTKSKQTSLHLAVVRNLPEMCRELGNYDVDLSVRDKQGWTALHLAAAKNQAETVRALIEIGCDVNALSDAGGTPLHEAGASGGEDVLKQLLEAGVDPKVVSSHGVTALDLAREYKNEAAILLLKDL</sequence>
<dbReference type="PROSITE" id="PS50088">
    <property type="entry name" value="ANK_REPEAT"/>
    <property type="match status" value="2"/>
</dbReference>
<dbReference type="PROSITE" id="PS50297">
    <property type="entry name" value="ANK_REP_REGION"/>
    <property type="match status" value="2"/>
</dbReference>
<dbReference type="InterPro" id="IPR029062">
    <property type="entry name" value="Class_I_gatase-like"/>
</dbReference>
<dbReference type="Gene3D" id="1.25.40.20">
    <property type="entry name" value="Ankyrin repeat-containing domain"/>
    <property type="match status" value="2"/>
</dbReference>
<protein>
    <submittedName>
        <fullName evidence="5">Ankyrin repeat domain-containing protein</fullName>
    </submittedName>
</protein>
<dbReference type="AlphaFoldDB" id="A0A934S220"/>
<dbReference type="Pfam" id="PF12796">
    <property type="entry name" value="Ank_2"/>
    <property type="match status" value="1"/>
</dbReference>
<dbReference type="SUPFAM" id="SSF48403">
    <property type="entry name" value="Ankyrin repeat"/>
    <property type="match status" value="1"/>
</dbReference>
<dbReference type="GO" id="GO:0085020">
    <property type="term" value="P:protein K6-linked ubiquitination"/>
    <property type="evidence" value="ECO:0007669"/>
    <property type="project" value="TreeGrafter"/>
</dbReference>
<dbReference type="EMBL" id="JAENIL010000052">
    <property type="protein sequence ID" value="MBK1879629.1"/>
    <property type="molecule type" value="Genomic_DNA"/>
</dbReference>
<dbReference type="InterPro" id="IPR002110">
    <property type="entry name" value="Ankyrin_rpt"/>
</dbReference>
<dbReference type="SUPFAM" id="SSF52317">
    <property type="entry name" value="Class I glutamine amidotransferase-like"/>
    <property type="match status" value="1"/>
</dbReference>
<evidence type="ECO:0000313" key="6">
    <source>
        <dbReference type="Proteomes" id="UP000617628"/>
    </source>
</evidence>
<keyword evidence="6" id="KW-1185">Reference proteome</keyword>
<evidence type="ECO:0000256" key="1">
    <source>
        <dbReference type="ARBA" id="ARBA00022737"/>
    </source>
</evidence>
<dbReference type="PANTHER" id="PTHR24171:SF8">
    <property type="entry name" value="BRCA1-ASSOCIATED RING DOMAIN PROTEIN 1"/>
    <property type="match status" value="1"/>
</dbReference>
<evidence type="ECO:0000256" key="3">
    <source>
        <dbReference type="PROSITE-ProRule" id="PRU00023"/>
    </source>
</evidence>
<proteinExistence type="predicted"/>
<feature type="repeat" description="ANK" evidence="3">
    <location>
        <begin position="378"/>
        <end position="410"/>
    </location>
</feature>
<dbReference type="InterPro" id="IPR036770">
    <property type="entry name" value="Ankyrin_rpt-contain_sf"/>
</dbReference>
<keyword evidence="2 3" id="KW-0040">ANK repeat</keyword>
<comment type="caution">
    <text evidence="5">The sequence shown here is derived from an EMBL/GenBank/DDBJ whole genome shotgun (WGS) entry which is preliminary data.</text>
</comment>
<evidence type="ECO:0000313" key="5">
    <source>
        <dbReference type="EMBL" id="MBK1879629.1"/>
    </source>
</evidence>
<keyword evidence="1" id="KW-0677">Repeat</keyword>
<dbReference type="Pfam" id="PF06283">
    <property type="entry name" value="ThuA"/>
    <property type="match status" value="1"/>
</dbReference>
<gene>
    <name evidence="5" type="ORF">JIN87_22275</name>
</gene>
<feature type="repeat" description="ANK" evidence="3">
    <location>
        <begin position="411"/>
        <end position="443"/>
    </location>
</feature>
<evidence type="ECO:0000256" key="2">
    <source>
        <dbReference type="ARBA" id="ARBA00023043"/>
    </source>
</evidence>
<name>A0A934S220_9BACT</name>
<feature type="domain" description="ThuA-like" evidence="4">
    <location>
        <begin position="25"/>
        <end position="260"/>
    </location>
</feature>
<reference evidence="5" key="1">
    <citation type="submission" date="2021-01" db="EMBL/GenBank/DDBJ databases">
        <title>Modified the classification status of verrucomicrobia.</title>
        <authorList>
            <person name="Feng X."/>
        </authorList>
    </citation>
    <scope>NUCLEOTIDE SEQUENCE</scope>
    <source>
        <strain evidence="5">KCTC 13126</strain>
    </source>
</reference>
<dbReference type="PANTHER" id="PTHR24171">
    <property type="entry name" value="ANKYRIN REPEAT DOMAIN-CONTAINING PROTEIN 39-RELATED"/>
    <property type="match status" value="1"/>
</dbReference>
<dbReference type="RefSeq" id="WP_200357841.1">
    <property type="nucleotide sequence ID" value="NZ_JAENIL010000052.1"/>
</dbReference>
<dbReference type="Proteomes" id="UP000617628">
    <property type="component" value="Unassembled WGS sequence"/>
</dbReference>
<dbReference type="SMART" id="SM00248">
    <property type="entry name" value="ANK"/>
    <property type="match status" value="4"/>
</dbReference>
<dbReference type="InterPro" id="IPR029010">
    <property type="entry name" value="ThuA-like"/>
</dbReference>
<dbReference type="Gene3D" id="3.40.50.880">
    <property type="match status" value="1"/>
</dbReference>
<accession>A0A934S220</accession>
<organism evidence="5 6">
    <name type="scientific">Pelagicoccus mobilis</name>
    <dbReference type="NCBI Taxonomy" id="415221"/>
    <lineage>
        <taxon>Bacteria</taxon>
        <taxon>Pseudomonadati</taxon>
        <taxon>Verrucomicrobiota</taxon>
        <taxon>Opitutia</taxon>
        <taxon>Puniceicoccales</taxon>
        <taxon>Pelagicoccaceae</taxon>
        <taxon>Pelagicoccus</taxon>
    </lineage>
</organism>
<dbReference type="Pfam" id="PF00023">
    <property type="entry name" value="Ank"/>
    <property type="match status" value="1"/>
</dbReference>